<dbReference type="Proteomes" id="UP000254716">
    <property type="component" value="Unassembled WGS sequence"/>
</dbReference>
<protein>
    <submittedName>
        <fullName evidence="1">Uncharacterized protein</fullName>
    </submittedName>
</protein>
<name>A0A376W8C2_ECOLX</name>
<sequence>MPHKGNGLNNAVMENFFGTLQIASWSSADSGEQLN</sequence>
<dbReference type="AlphaFoldDB" id="A0A376W8C2"/>
<dbReference type="EMBL" id="UGCV01000008">
    <property type="protein sequence ID" value="STJ20641.1"/>
    <property type="molecule type" value="Genomic_DNA"/>
</dbReference>
<proteinExistence type="predicted"/>
<accession>A0A376W8C2</accession>
<evidence type="ECO:0000313" key="2">
    <source>
        <dbReference type="Proteomes" id="UP000254716"/>
    </source>
</evidence>
<evidence type="ECO:0000313" key="1">
    <source>
        <dbReference type="EMBL" id="STJ20641.1"/>
    </source>
</evidence>
<organism evidence="1 2">
    <name type="scientific">Escherichia coli</name>
    <dbReference type="NCBI Taxonomy" id="562"/>
    <lineage>
        <taxon>Bacteria</taxon>
        <taxon>Pseudomonadati</taxon>
        <taxon>Pseudomonadota</taxon>
        <taxon>Gammaproteobacteria</taxon>
        <taxon>Enterobacterales</taxon>
        <taxon>Enterobacteriaceae</taxon>
        <taxon>Escherichia</taxon>
    </lineage>
</organism>
<gene>
    <name evidence="1" type="ORF">NCTC9081_06229</name>
</gene>
<reference evidence="1 2" key="1">
    <citation type="submission" date="2018-06" db="EMBL/GenBank/DDBJ databases">
        <authorList>
            <consortium name="Pathogen Informatics"/>
            <person name="Doyle S."/>
        </authorList>
    </citation>
    <scope>NUCLEOTIDE SEQUENCE [LARGE SCALE GENOMIC DNA]</scope>
    <source>
        <strain evidence="1 2">NCTC9081</strain>
    </source>
</reference>